<sequence>MLHLEKVNGKNVWEITKLHISETQKDLLLQMMQILLAVIIFQEFQFSNP</sequence>
<dbReference type="EMBL" id="ATFC01000010">
    <property type="protein sequence ID" value="EPF46076.1"/>
    <property type="molecule type" value="Genomic_DNA"/>
</dbReference>
<proteinExistence type="predicted"/>
<dbReference type="RefSeq" id="WP_016519420.1">
    <property type="nucleotide sequence ID" value="NZ_KE332512.1"/>
</dbReference>
<dbReference type="Proteomes" id="UP000014605">
    <property type="component" value="Unassembled WGS sequence"/>
</dbReference>
<reference evidence="1 2" key="1">
    <citation type="submission" date="2013-04" db="EMBL/GenBank/DDBJ databases">
        <title>The Genome Sequence of Treponema vincentii F0403.</title>
        <authorList>
            <consortium name="The Broad Institute Genomics Platform"/>
            <person name="Earl A."/>
            <person name="Ward D."/>
            <person name="Feldgarden M."/>
            <person name="Gevers D."/>
            <person name="Leonetti C."/>
            <person name="Izard J."/>
            <person name="Walker B."/>
            <person name="Young S."/>
            <person name="Zeng Q."/>
            <person name="Gargeya S."/>
            <person name="Fitzgerald M."/>
            <person name="Haas B."/>
            <person name="Abouelleil A."/>
            <person name="Allen A.W."/>
            <person name="Alvarado L."/>
            <person name="Arachchi H.M."/>
            <person name="Berlin A.M."/>
            <person name="Chapman S.B."/>
            <person name="Gainer-Dewar J."/>
            <person name="Goldberg J."/>
            <person name="Griggs A."/>
            <person name="Gujja S."/>
            <person name="Hansen M."/>
            <person name="Howarth C."/>
            <person name="Imamovic A."/>
            <person name="Ireland A."/>
            <person name="Larimer J."/>
            <person name="McCowan C."/>
            <person name="Murphy C."/>
            <person name="Pearson M."/>
            <person name="Poon T.W."/>
            <person name="Priest M."/>
            <person name="Roberts A."/>
            <person name="Saif S."/>
            <person name="Shea T."/>
            <person name="Sisk P."/>
            <person name="Sykes S."/>
            <person name="Wortman J."/>
            <person name="Nusbaum C."/>
            <person name="Birren B."/>
        </authorList>
    </citation>
    <scope>NUCLEOTIDE SEQUENCE [LARGE SCALE GENOMIC DNA]</scope>
    <source>
        <strain evidence="1 2">F0403</strain>
    </source>
</reference>
<evidence type="ECO:0000313" key="2">
    <source>
        <dbReference type="Proteomes" id="UP000014605"/>
    </source>
</evidence>
<gene>
    <name evidence="1" type="ORF">HMPREF1222_02166</name>
</gene>
<accession>S3L9J4</accession>
<dbReference type="PATRIC" id="fig|1125702.3.peg.2240"/>
<dbReference type="GeneID" id="301462618"/>
<dbReference type="AlphaFoldDB" id="S3L9J4"/>
<comment type="caution">
    <text evidence="1">The sequence shown here is derived from an EMBL/GenBank/DDBJ whole genome shotgun (WGS) entry which is preliminary data.</text>
</comment>
<name>S3L9J4_9SPIR</name>
<protein>
    <submittedName>
        <fullName evidence="1">Uncharacterized protein</fullName>
    </submittedName>
</protein>
<dbReference type="HOGENOM" id="CLU_3141922_0_0_12"/>
<evidence type="ECO:0000313" key="1">
    <source>
        <dbReference type="EMBL" id="EPF46076.1"/>
    </source>
</evidence>
<organism evidence="1 2">
    <name type="scientific">Treponema vincentii F0403</name>
    <dbReference type="NCBI Taxonomy" id="1125702"/>
    <lineage>
        <taxon>Bacteria</taxon>
        <taxon>Pseudomonadati</taxon>
        <taxon>Spirochaetota</taxon>
        <taxon>Spirochaetia</taxon>
        <taxon>Spirochaetales</taxon>
        <taxon>Treponemataceae</taxon>
        <taxon>Treponema</taxon>
    </lineage>
</organism>
<keyword evidence="2" id="KW-1185">Reference proteome</keyword>